<keyword evidence="1" id="KW-1133">Transmembrane helix</keyword>
<name>A0ABX3NKV0_9GAMM</name>
<feature type="transmembrane region" description="Helical" evidence="1">
    <location>
        <begin position="12"/>
        <end position="33"/>
    </location>
</feature>
<evidence type="ECO:0000313" key="3">
    <source>
        <dbReference type="Proteomes" id="UP000190777"/>
    </source>
</evidence>
<proteinExistence type="predicted"/>
<dbReference type="EMBL" id="MXAP01000009">
    <property type="protein sequence ID" value="OPH40122.1"/>
    <property type="molecule type" value="Genomic_DNA"/>
</dbReference>
<comment type="caution">
    <text evidence="2">The sequence shown here is derived from an EMBL/GenBank/DDBJ whole genome shotgun (WGS) entry which is preliminary data.</text>
</comment>
<keyword evidence="1" id="KW-0472">Membrane</keyword>
<keyword evidence="3" id="KW-1185">Reference proteome</keyword>
<accession>A0ABX3NKV0</accession>
<protein>
    <submittedName>
        <fullName evidence="2">Uncharacterized protein</fullName>
    </submittedName>
</protein>
<evidence type="ECO:0000256" key="1">
    <source>
        <dbReference type="SAM" id="Phobius"/>
    </source>
</evidence>
<keyword evidence="1" id="KW-0812">Transmembrane</keyword>
<reference evidence="2 3" key="1">
    <citation type="submission" date="2017-03" db="EMBL/GenBank/DDBJ databases">
        <title>Draft genome sequence of Moraxella equi CCUG 4950T type strain.</title>
        <authorList>
            <person name="Salva-Serra F."/>
            <person name="Engstrom-Jakobsson H."/>
            <person name="Thorell K."/>
            <person name="Jaen-Luchoro D."/>
            <person name="Gonzales-Siles L."/>
            <person name="Karlsson R."/>
            <person name="Yazdan S."/>
            <person name="Boulund F."/>
            <person name="Johnning A."/>
            <person name="Engstrand L."/>
            <person name="Kristiansson E."/>
            <person name="Moore E."/>
        </authorList>
    </citation>
    <scope>NUCLEOTIDE SEQUENCE [LARGE SCALE GENOMIC DNA]</scope>
    <source>
        <strain evidence="2 3">CCUG 4950</strain>
    </source>
</reference>
<dbReference type="Pfam" id="PF02694">
    <property type="entry name" value="UPF0060"/>
    <property type="match status" value="1"/>
</dbReference>
<dbReference type="InterPro" id="IPR003844">
    <property type="entry name" value="UPF0060"/>
</dbReference>
<evidence type="ECO:0000313" key="2">
    <source>
        <dbReference type="EMBL" id="OPH40122.1"/>
    </source>
</evidence>
<organism evidence="2 3">
    <name type="scientific">Moraxella equi</name>
    <dbReference type="NCBI Taxonomy" id="60442"/>
    <lineage>
        <taxon>Bacteria</taxon>
        <taxon>Pseudomonadati</taxon>
        <taxon>Pseudomonadota</taxon>
        <taxon>Gammaproteobacteria</taxon>
        <taxon>Moraxellales</taxon>
        <taxon>Moraxellaceae</taxon>
        <taxon>Moraxella</taxon>
    </lineage>
</organism>
<sequence length="40" mass="4546">MDFSIHALAKTLLLFVMTALCEILGCYFPYLILNRLPAKT</sequence>
<dbReference type="Proteomes" id="UP000190777">
    <property type="component" value="Unassembled WGS sequence"/>
</dbReference>
<gene>
    <name evidence="2" type="ORF">B5J93_00695</name>
</gene>